<dbReference type="PANTHER" id="PTHR43649">
    <property type="entry name" value="ARABINOSE-BINDING PROTEIN-RELATED"/>
    <property type="match status" value="1"/>
</dbReference>
<dbReference type="Pfam" id="PF01547">
    <property type="entry name" value="SBP_bac_1"/>
    <property type="match status" value="1"/>
</dbReference>
<dbReference type="Proteomes" id="UP000198707">
    <property type="component" value="Unassembled WGS sequence"/>
</dbReference>
<evidence type="ECO:0000313" key="3">
    <source>
        <dbReference type="Proteomes" id="UP000198707"/>
    </source>
</evidence>
<protein>
    <submittedName>
        <fullName evidence="2">Raffinose/stachyose/melibiose transport system substrate-binding protein</fullName>
    </submittedName>
</protein>
<dbReference type="SUPFAM" id="SSF53850">
    <property type="entry name" value="Periplasmic binding protein-like II"/>
    <property type="match status" value="1"/>
</dbReference>
<evidence type="ECO:0000256" key="1">
    <source>
        <dbReference type="SAM" id="SignalP"/>
    </source>
</evidence>
<dbReference type="RefSeq" id="WP_175510314.1">
    <property type="nucleotide sequence ID" value="NZ_BOPI01000017.1"/>
</dbReference>
<dbReference type="STRING" id="1144548.SAMN05443287_102320"/>
<dbReference type="InterPro" id="IPR050490">
    <property type="entry name" value="Bact_solute-bd_prot1"/>
</dbReference>
<proteinExistence type="predicted"/>
<dbReference type="AlphaFoldDB" id="A0A1H6UNA6"/>
<accession>A0A1H6UNA6</accession>
<dbReference type="PANTHER" id="PTHR43649:SF12">
    <property type="entry name" value="DIACETYLCHITOBIOSE BINDING PROTEIN DASA"/>
    <property type="match status" value="1"/>
</dbReference>
<gene>
    <name evidence="2" type="ORF">SAMN05443287_102320</name>
</gene>
<feature type="signal peptide" evidence="1">
    <location>
        <begin position="1"/>
        <end position="30"/>
    </location>
</feature>
<dbReference type="PROSITE" id="PS51257">
    <property type="entry name" value="PROKAR_LIPOPROTEIN"/>
    <property type="match status" value="1"/>
</dbReference>
<dbReference type="InterPro" id="IPR006059">
    <property type="entry name" value="SBP"/>
</dbReference>
<keyword evidence="1" id="KW-0732">Signal</keyword>
<dbReference type="EMBL" id="FNYV01000002">
    <property type="protein sequence ID" value="SEI93853.1"/>
    <property type="molecule type" value="Genomic_DNA"/>
</dbReference>
<name>A0A1H6UNA6_9ACTN</name>
<organism evidence="2 3">
    <name type="scientific">Micromonospora phaseoli</name>
    <dbReference type="NCBI Taxonomy" id="1144548"/>
    <lineage>
        <taxon>Bacteria</taxon>
        <taxon>Bacillati</taxon>
        <taxon>Actinomycetota</taxon>
        <taxon>Actinomycetes</taxon>
        <taxon>Micromonosporales</taxon>
        <taxon>Micromonosporaceae</taxon>
        <taxon>Micromonospora</taxon>
    </lineage>
</organism>
<reference evidence="3" key="1">
    <citation type="submission" date="2016-10" db="EMBL/GenBank/DDBJ databases">
        <authorList>
            <person name="Varghese N."/>
            <person name="Submissions S."/>
        </authorList>
    </citation>
    <scope>NUCLEOTIDE SEQUENCE [LARGE SCALE GENOMIC DNA]</scope>
    <source>
        <strain evidence="3">CGMCC 4.7038</strain>
    </source>
</reference>
<sequence>MSEFSTRFTRRRLALLVPLLAVGMTITACSAPGSEQTSPDDSDATVSTELGSDPITLEMYAETGFPLAKALADEFTKQHPNVTFNIREDQFTVITENAPRVLASDNAPDVIRLPTMVDLVKDGLLKNLDPYFDAYGWDKFPASSLVQLRLADGGAVRGSGSLYGMGLGYSVTGVFYNKKQAEQVGMAQPPATIAEFEELLAKAKTAGLQPIMQFNKNTAGINFPHQALQNQYGDPTPIADWIFQKPGATFDTPAALKATQTIQKWAESGYFPKDANAIDYTAMMGEFQQGNGLFMFNGDWESGNLDKNMAGEVGFFLFPGETPDAKRVAMSAPNTFGVGAKAKNPDAAAYFLHWLHTNDKAREISVTVGGSHPGGPADLALPPVSEGTVLAETLKASQQLGADNGAVDFTANATGGIFAAAITPEMQKLIAGQQTPEGYVKAVQAEYEKELSR</sequence>
<evidence type="ECO:0000313" key="2">
    <source>
        <dbReference type="EMBL" id="SEI93853.1"/>
    </source>
</evidence>
<feature type="chain" id="PRO_5011633974" evidence="1">
    <location>
        <begin position="31"/>
        <end position="453"/>
    </location>
</feature>
<keyword evidence="3" id="KW-1185">Reference proteome</keyword>
<dbReference type="Gene3D" id="3.40.190.10">
    <property type="entry name" value="Periplasmic binding protein-like II"/>
    <property type="match status" value="1"/>
</dbReference>